<organism evidence="1 2">
    <name type="scientific">Dactylosporangium matsuzakiense</name>
    <dbReference type="NCBI Taxonomy" id="53360"/>
    <lineage>
        <taxon>Bacteria</taxon>
        <taxon>Bacillati</taxon>
        <taxon>Actinomycetota</taxon>
        <taxon>Actinomycetes</taxon>
        <taxon>Micromonosporales</taxon>
        <taxon>Micromonosporaceae</taxon>
        <taxon>Dactylosporangium</taxon>
    </lineage>
</organism>
<keyword evidence="2" id="KW-1185">Reference proteome</keyword>
<dbReference type="EMBL" id="BSFP01000012">
    <property type="protein sequence ID" value="GLL00935.1"/>
    <property type="molecule type" value="Genomic_DNA"/>
</dbReference>
<accession>A0A9W6KIX7</accession>
<comment type="caution">
    <text evidence="1">The sequence shown here is derived from an EMBL/GenBank/DDBJ whole genome shotgun (WGS) entry which is preliminary data.</text>
</comment>
<protein>
    <submittedName>
        <fullName evidence="1">Uncharacterized protein</fullName>
    </submittedName>
</protein>
<dbReference type="AlphaFoldDB" id="A0A9W6KIX7"/>
<proteinExistence type="predicted"/>
<dbReference type="Proteomes" id="UP001143480">
    <property type="component" value="Unassembled WGS sequence"/>
</dbReference>
<evidence type="ECO:0000313" key="2">
    <source>
        <dbReference type="Proteomes" id="UP001143480"/>
    </source>
</evidence>
<reference evidence="1" key="1">
    <citation type="journal article" date="2014" name="Int. J. Syst. Evol. Microbiol.">
        <title>Complete genome sequence of Corynebacterium casei LMG S-19264T (=DSM 44701T), isolated from a smear-ripened cheese.</title>
        <authorList>
            <consortium name="US DOE Joint Genome Institute (JGI-PGF)"/>
            <person name="Walter F."/>
            <person name="Albersmeier A."/>
            <person name="Kalinowski J."/>
            <person name="Ruckert C."/>
        </authorList>
    </citation>
    <scope>NUCLEOTIDE SEQUENCE</scope>
    <source>
        <strain evidence="1">VKM Ac-1321</strain>
    </source>
</reference>
<dbReference type="RefSeq" id="WP_261958747.1">
    <property type="nucleotide sequence ID" value="NZ_BAAAXA010000001.1"/>
</dbReference>
<evidence type="ECO:0000313" key="1">
    <source>
        <dbReference type="EMBL" id="GLL00935.1"/>
    </source>
</evidence>
<name>A0A9W6KIX7_9ACTN</name>
<reference evidence="1" key="2">
    <citation type="submission" date="2023-01" db="EMBL/GenBank/DDBJ databases">
        <authorList>
            <person name="Sun Q."/>
            <person name="Evtushenko L."/>
        </authorList>
    </citation>
    <scope>NUCLEOTIDE SEQUENCE</scope>
    <source>
        <strain evidence="1">VKM Ac-1321</strain>
    </source>
</reference>
<gene>
    <name evidence="1" type="ORF">GCM10017581_026760</name>
</gene>
<sequence>MSAGPAGAGAGTHLGAAEQLAWLRVQADPAGLVLGRSVERELVPVRLFREDPVRATLIGGWWLASLVAFRALAVGAMVAVNTTAPDRWHPLVRAVQGSDRLVVMVGDRPVKAAASWSSPMLLIDDLGPYAPAARGTLTPWQTRLTVLPWLTPAGAVVAGSATLLMTQRLAPEEVGLLRMDDRTAGLIQAMHDDMVALVGGGANRYVWLTPTSVETHFFGAPHRSR</sequence>